<dbReference type="OrthoDB" id="1046782at2759"/>
<keyword evidence="3" id="KW-1185">Reference proteome</keyword>
<dbReference type="AlphaFoldDB" id="A0A2J6TFV5"/>
<protein>
    <submittedName>
        <fullName evidence="2">Glycoside hydrolase family 71 protein</fullName>
    </submittedName>
</protein>
<dbReference type="InParanoid" id="A0A2J6TFV5"/>
<dbReference type="InterPro" id="IPR005197">
    <property type="entry name" value="Glyco_hydro_71"/>
</dbReference>
<reference evidence="2 3" key="1">
    <citation type="submission" date="2016-04" db="EMBL/GenBank/DDBJ databases">
        <title>A degradative enzymes factory behind the ericoid mycorrhizal symbiosis.</title>
        <authorList>
            <consortium name="DOE Joint Genome Institute"/>
            <person name="Martino E."/>
            <person name="Morin E."/>
            <person name="Grelet G."/>
            <person name="Kuo A."/>
            <person name="Kohler A."/>
            <person name="Daghino S."/>
            <person name="Barry K."/>
            <person name="Choi C."/>
            <person name="Cichocki N."/>
            <person name="Clum A."/>
            <person name="Copeland A."/>
            <person name="Hainaut M."/>
            <person name="Haridas S."/>
            <person name="Labutti K."/>
            <person name="Lindquist E."/>
            <person name="Lipzen A."/>
            <person name="Khouja H.-R."/>
            <person name="Murat C."/>
            <person name="Ohm R."/>
            <person name="Olson A."/>
            <person name="Spatafora J."/>
            <person name="Veneault-Fourrey C."/>
            <person name="Henrissat B."/>
            <person name="Grigoriev I."/>
            <person name="Martin F."/>
            <person name="Perotto S."/>
        </authorList>
    </citation>
    <scope>NUCLEOTIDE SEQUENCE [LARGE SCALE GENOMIC DNA]</scope>
    <source>
        <strain evidence="2 3">E</strain>
    </source>
</reference>
<sequence length="160" mass="17001">MISLRSILAALALFGQYASAQKYLFAHVVVGNAAAHTQSTWEDNIILTKNAGLDSSALNCGCPESNILTQVANAFAAAEALGSNFKLFSLFDYLGGGKPLPATGSNSLVSYLNQYVSKASYFLYKGVPFGSTFERTVNIANWAQGGIILSAVGNLYFLLD</sequence>
<evidence type="ECO:0000313" key="3">
    <source>
        <dbReference type="Proteomes" id="UP000235371"/>
    </source>
</evidence>
<proteinExistence type="predicted"/>
<feature type="signal peptide" evidence="1">
    <location>
        <begin position="1"/>
        <end position="20"/>
    </location>
</feature>
<keyword evidence="1" id="KW-0732">Signal</keyword>
<dbReference type="GO" id="GO:0051118">
    <property type="term" value="F:glucan endo-1,3-alpha-glucosidase activity"/>
    <property type="evidence" value="ECO:0007669"/>
    <property type="project" value="InterPro"/>
</dbReference>
<dbReference type="Pfam" id="PF03659">
    <property type="entry name" value="Glyco_hydro_71"/>
    <property type="match status" value="1"/>
</dbReference>
<evidence type="ECO:0000256" key="1">
    <source>
        <dbReference type="SAM" id="SignalP"/>
    </source>
</evidence>
<organism evidence="2 3">
    <name type="scientific">Hyaloscypha bicolor E</name>
    <dbReference type="NCBI Taxonomy" id="1095630"/>
    <lineage>
        <taxon>Eukaryota</taxon>
        <taxon>Fungi</taxon>
        <taxon>Dikarya</taxon>
        <taxon>Ascomycota</taxon>
        <taxon>Pezizomycotina</taxon>
        <taxon>Leotiomycetes</taxon>
        <taxon>Helotiales</taxon>
        <taxon>Hyaloscyphaceae</taxon>
        <taxon>Hyaloscypha</taxon>
        <taxon>Hyaloscypha bicolor</taxon>
    </lineage>
</organism>
<gene>
    <name evidence="2" type="ORF">K444DRAFT_628826</name>
</gene>
<dbReference type="GeneID" id="36591040"/>
<feature type="chain" id="PRO_5014339704" evidence="1">
    <location>
        <begin position="21"/>
        <end position="160"/>
    </location>
</feature>
<dbReference type="EMBL" id="KZ613786">
    <property type="protein sequence ID" value="PMD61828.1"/>
    <property type="molecule type" value="Genomic_DNA"/>
</dbReference>
<evidence type="ECO:0000313" key="2">
    <source>
        <dbReference type="EMBL" id="PMD61828.1"/>
    </source>
</evidence>
<name>A0A2J6TFV5_9HELO</name>
<accession>A0A2J6TFV5</accession>
<dbReference type="STRING" id="1095630.A0A2J6TFV5"/>
<keyword evidence="2" id="KW-0378">Hydrolase</keyword>
<dbReference type="RefSeq" id="XP_024738732.1">
    <property type="nucleotide sequence ID" value="XM_024882963.1"/>
</dbReference>
<dbReference type="Proteomes" id="UP000235371">
    <property type="component" value="Unassembled WGS sequence"/>
</dbReference>